<gene>
    <name evidence="1" type="primary">BnaC02g11730D</name>
    <name evidence="1" type="ORF">GSBRNA2T00074472001</name>
</gene>
<organism evidence="1 2">
    <name type="scientific">Brassica napus</name>
    <name type="common">Rape</name>
    <dbReference type="NCBI Taxonomy" id="3708"/>
    <lineage>
        <taxon>Eukaryota</taxon>
        <taxon>Viridiplantae</taxon>
        <taxon>Streptophyta</taxon>
        <taxon>Embryophyta</taxon>
        <taxon>Tracheophyta</taxon>
        <taxon>Spermatophyta</taxon>
        <taxon>Magnoliopsida</taxon>
        <taxon>eudicotyledons</taxon>
        <taxon>Gunneridae</taxon>
        <taxon>Pentapetalae</taxon>
        <taxon>rosids</taxon>
        <taxon>malvids</taxon>
        <taxon>Brassicales</taxon>
        <taxon>Brassicaceae</taxon>
        <taxon>Brassiceae</taxon>
        <taxon>Brassica</taxon>
    </lineage>
</organism>
<dbReference type="EMBL" id="LK032519">
    <property type="protein sequence ID" value="CDY42242.1"/>
    <property type="molecule type" value="Genomic_DNA"/>
</dbReference>
<dbReference type="Proteomes" id="UP000028999">
    <property type="component" value="Unassembled WGS sequence"/>
</dbReference>
<dbReference type="AlphaFoldDB" id="A0A078HWP6"/>
<dbReference type="Gramene" id="CDY42242">
    <property type="protein sequence ID" value="CDY42242"/>
    <property type="gene ID" value="GSBRNA2T00074472001"/>
</dbReference>
<evidence type="ECO:0000313" key="1">
    <source>
        <dbReference type="EMBL" id="CDY42242.1"/>
    </source>
</evidence>
<proteinExistence type="predicted"/>
<sequence>MYPCTYKIMLFGHCCSSFIM</sequence>
<dbReference type="PaxDb" id="3708-A0A078HWP6"/>
<accession>A0A078HWP6</accession>
<name>A0A078HWP6_BRANA</name>
<protein>
    <submittedName>
        <fullName evidence="1">BnaC02g11730D protein</fullName>
    </submittedName>
</protein>
<evidence type="ECO:0000313" key="2">
    <source>
        <dbReference type="Proteomes" id="UP000028999"/>
    </source>
</evidence>
<reference evidence="1 2" key="1">
    <citation type="journal article" date="2014" name="Science">
        <title>Plant genetics. Early allopolyploid evolution in the post-Neolithic Brassica napus oilseed genome.</title>
        <authorList>
            <person name="Chalhoub B."/>
            <person name="Denoeud F."/>
            <person name="Liu S."/>
            <person name="Parkin I.A."/>
            <person name="Tang H."/>
            <person name="Wang X."/>
            <person name="Chiquet J."/>
            <person name="Belcram H."/>
            <person name="Tong C."/>
            <person name="Samans B."/>
            <person name="Correa M."/>
            <person name="Da Silva C."/>
            <person name="Just J."/>
            <person name="Falentin C."/>
            <person name="Koh C.S."/>
            <person name="Le Clainche I."/>
            <person name="Bernard M."/>
            <person name="Bento P."/>
            <person name="Noel B."/>
            <person name="Labadie K."/>
            <person name="Alberti A."/>
            <person name="Charles M."/>
            <person name="Arnaud D."/>
            <person name="Guo H."/>
            <person name="Daviaud C."/>
            <person name="Alamery S."/>
            <person name="Jabbari K."/>
            <person name="Zhao M."/>
            <person name="Edger P.P."/>
            <person name="Chelaifa H."/>
            <person name="Tack D."/>
            <person name="Lassalle G."/>
            <person name="Mestiri I."/>
            <person name="Schnel N."/>
            <person name="Le Paslier M.C."/>
            <person name="Fan G."/>
            <person name="Renault V."/>
            <person name="Bayer P.E."/>
            <person name="Golicz A.A."/>
            <person name="Manoli S."/>
            <person name="Lee T.H."/>
            <person name="Thi V.H."/>
            <person name="Chalabi S."/>
            <person name="Hu Q."/>
            <person name="Fan C."/>
            <person name="Tollenaere R."/>
            <person name="Lu Y."/>
            <person name="Battail C."/>
            <person name="Shen J."/>
            <person name="Sidebottom C.H."/>
            <person name="Wang X."/>
            <person name="Canaguier A."/>
            <person name="Chauveau A."/>
            <person name="Berard A."/>
            <person name="Deniot G."/>
            <person name="Guan M."/>
            <person name="Liu Z."/>
            <person name="Sun F."/>
            <person name="Lim Y.P."/>
            <person name="Lyons E."/>
            <person name="Town C.D."/>
            <person name="Bancroft I."/>
            <person name="Wang X."/>
            <person name="Meng J."/>
            <person name="Ma J."/>
            <person name="Pires J.C."/>
            <person name="King G.J."/>
            <person name="Brunel D."/>
            <person name="Delourme R."/>
            <person name="Renard M."/>
            <person name="Aury J.M."/>
            <person name="Adams K.L."/>
            <person name="Batley J."/>
            <person name="Snowdon R.J."/>
            <person name="Tost J."/>
            <person name="Edwards D."/>
            <person name="Zhou Y."/>
            <person name="Hua W."/>
            <person name="Sharpe A.G."/>
            <person name="Paterson A.H."/>
            <person name="Guan C."/>
            <person name="Wincker P."/>
        </authorList>
    </citation>
    <scope>NUCLEOTIDE SEQUENCE [LARGE SCALE GENOMIC DNA]</scope>
    <source>
        <strain evidence="2">cv. Darmor-bzh</strain>
    </source>
</reference>
<keyword evidence="2" id="KW-1185">Reference proteome</keyword>